<organism evidence="1">
    <name type="scientific">termite gut metagenome</name>
    <dbReference type="NCBI Taxonomy" id="433724"/>
    <lineage>
        <taxon>unclassified sequences</taxon>
        <taxon>metagenomes</taxon>
        <taxon>organismal metagenomes</taxon>
    </lineage>
</organism>
<feature type="non-terminal residue" evidence="1">
    <location>
        <position position="39"/>
    </location>
</feature>
<dbReference type="GO" id="GO:0016787">
    <property type="term" value="F:hydrolase activity"/>
    <property type="evidence" value="ECO:0007669"/>
    <property type="project" value="UniProtKB-KW"/>
</dbReference>
<name>A0A5J4PXZ3_9ZZZZ</name>
<dbReference type="EC" id="3.-.-.-" evidence="1"/>
<accession>A0A5J4PXZ3</accession>
<protein>
    <submittedName>
        <fullName evidence="1">Putative metallo-hydrolase</fullName>
        <ecNumber evidence="1">3.-.-.-</ecNumber>
    </submittedName>
</protein>
<keyword evidence="1" id="KW-0378">Hydrolase</keyword>
<sequence>MAAKQSRMFGFELREKTAPIGTYLNDGDIISFGNTTLET</sequence>
<gene>
    <name evidence="1" type="ORF">EZS27_034846</name>
</gene>
<dbReference type="EMBL" id="SNRY01005598">
    <property type="protein sequence ID" value="KAA6314556.1"/>
    <property type="molecule type" value="Genomic_DNA"/>
</dbReference>
<proteinExistence type="predicted"/>
<comment type="caution">
    <text evidence="1">The sequence shown here is derived from an EMBL/GenBank/DDBJ whole genome shotgun (WGS) entry which is preliminary data.</text>
</comment>
<reference evidence="1" key="1">
    <citation type="submission" date="2019-03" db="EMBL/GenBank/DDBJ databases">
        <title>Single cell metagenomics reveals metabolic interactions within the superorganism composed of flagellate Streblomastix strix and complex community of Bacteroidetes bacteria on its surface.</title>
        <authorList>
            <person name="Treitli S.C."/>
            <person name="Kolisko M."/>
            <person name="Husnik F."/>
            <person name="Keeling P."/>
            <person name="Hampl V."/>
        </authorList>
    </citation>
    <scope>NUCLEOTIDE SEQUENCE</scope>
    <source>
        <strain evidence="1">STM</strain>
    </source>
</reference>
<evidence type="ECO:0000313" key="1">
    <source>
        <dbReference type="EMBL" id="KAA6314556.1"/>
    </source>
</evidence>
<dbReference type="AlphaFoldDB" id="A0A5J4PXZ3"/>